<dbReference type="Proteomes" id="UP000515160">
    <property type="component" value="Chromosome 3"/>
</dbReference>
<evidence type="ECO:0000259" key="4">
    <source>
        <dbReference type="PROSITE" id="PS51406"/>
    </source>
</evidence>
<dbReference type="Gene3D" id="3.90.215.10">
    <property type="entry name" value="Gamma Fibrinogen, chain A, domain 1"/>
    <property type="match status" value="1"/>
</dbReference>
<keyword evidence="1" id="KW-1015">Disulfide bond</keyword>
<dbReference type="Pfam" id="PF00147">
    <property type="entry name" value="Fibrinogen_C"/>
    <property type="match status" value="1"/>
</dbReference>
<dbReference type="PANTHER" id="PTHR19143:SF327">
    <property type="entry name" value="FI21813P1-RELATED"/>
    <property type="match status" value="1"/>
</dbReference>
<feature type="chain" id="PRO_5027597759" evidence="3">
    <location>
        <begin position="26"/>
        <end position="426"/>
    </location>
</feature>
<name>A0A6P8XGT2_DROAB</name>
<dbReference type="InterPro" id="IPR014716">
    <property type="entry name" value="Fibrinogen_a/b/g_C_1"/>
</dbReference>
<dbReference type="InterPro" id="IPR002181">
    <property type="entry name" value="Fibrinogen_a/b/g_C_dom"/>
</dbReference>
<evidence type="ECO:0000313" key="5">
    <source>
        <dbReference type="Proteomes" id="UP000515160"/>
    </source>
</evidence>
<dbReference type="InterPro" id="IPR020837">
    <property type="entry name" value="Fibrinogen_CS"/>
</dbReference>
<keyword evidence="3" id="KW-0732">Signal</keyword>
<accession>A0A6P8XGT2</accession>
<evidence type="ECO:0000256" key="1">
    <source>
        <dbReference type="ARBA" id="ARBA00023157"/>
    </source>
</evidence>
<dbReference type="AlphaFoldDB" id="A0A6P8XGT2"/>
<evidence type="ECO:0000256" key="2">
    <source>
        <dbReference type="SAM" id="Coils"/>
    </source>
</evidence>
<dbReference type="PANTHER" id="PTHR19143">
    <property type="entry name" value="FIBRINOGEN/TENASCIN/ANGIOPOEITIN"/>
    <property type="match status" value="1"/>
</dbReference>
<sequence length="426" mass="49505">MEKESFFIMLMLLLVIPWTLQGKAAVSSVKKKDPVKDCVIDTKNKTNNCQNTTALPIFNQTVTPKPKLAEFQIEQRKTISITKDDLNDLLDVYMTKLAENAVAINEKEHEIDQLQSLNKTEEDHMKKYQELSDACNAQNVSFATVLNEKDALIKNLRINSSIIETRLKRKQHFMSIYKKLNATNTATIRDLKKRVLYLEARLKERKDDLLADWEAATDSCLPHGNSFGIHLIQLPDFRPFLVPCDGSTVAGAGWTVIQRRLDGSVDFYRNWDEYRKGFGKLTGEFFIGLEKLHRLTTFQPHELYVSLKLFNGTKRYALYEDFVIGSEAEGYELKLLGHYHGDASDALRTHDKMKFSTYDRDHDEFTHMNCAEHHHGAWWYDFCSRSNLNGKYFKRQTDDAQGIFWERWYSYQSLKSVEMLIRPKQS</sequence>
<evidence type="ECO:0000313" key="6">
    <source>
        <dbReference type="RefSeq" id="XP_034111763.1"/>
    </source>
</evidence>
<feature type="domain" description="Fibrinogen C-terminal" evidence="4">
    <location>
        <begin position="211"/>
        <end position="425"/>
    </location>
</feature>
<dbReference type="GeneID" id="117572776"/>
<protein>
    <submittedName>
        <fullName evidence="6">Fibrinogen-like protein 1</fullName>
    </submittedName>
</protein>
<feature type="coiled-coil region" evidence="2">
    <location>
        <begin position="104"/>
        <end position="134"/>
    </location>
</feature>
<dbReference type="GO" id="GO:0005615">
    <property type="term" value="C:extracellular space"/>
    <property type="evidence" value="ECO:0007669"/>
    <property type="project" value="TreeGrafter"/>
</dbReference>
<organism evidence="5 6">
    <name type="scientific">Drosophila albomicans</name>
    <name type="common">Fruit fly</name>
    <dbReference type="NCBI Taxonomy" id="7291"/>
    <lineage>
        <taxon>Eukaryota</taxon>
        <taxon>Metazoa</taxon>
        <taxon>Ecdysozoa</taxon>
        <taxon>Arthropoda</taxon>
        <taxon>Hexapoda</taxon>
        <taxon>Insecta</taxon>
        <taxon>Pterygota</taxon>
        <taxon>Neoptera</taxon>
        <taxon>Endopterygota</taxon>
        <taxon>Diptera</taxon>
        <taxon>Brachycera</taxon>
        <taxon>Muscomorpha</taxon>
        <taxon>Ephydroidea</taxon>
        <taxon>Drosophilidae</taxon>
        <taxon>Drosophila</taxon>
    </lineage>
</organism>
<evidence type="ECO:0000256" key="3">
    <source>
        <dbReference type="SAM" id="SignalP"/>
    </source>
</evidence>
<dbReference type="PROSITE" id="PS00514">
    <property type="entry name" value="FIBRINOGEN_C_1"/>
    <property type="match status" value="1"/>
</dbReference>
<dbReference type="InterPro" id="IPR036056">
    <property type="entry name" value="Fibrinogen-like_C"/>
</dbReference>
<feature type="signal peptide" evidence="3">
    <location>
        <begin position="1"/>
        <end position="25"/>
    </location>
</feature>
<keyword evidence="2" id="KW-0175">Coiled coil</keyword>
<gene>
    <name evidence="6" type="primary">LOC117572776</name>
</gene>
<dbReference type="RefSeq" id="XP_034111763.1">
    <property type="nucleotide sequence ID" value="XM_034255872.2"/>
</dbReference>
<dbReference type="SMART" id="SM00186">
    <property type="entry name" value="FBG"/>
    <property type="match status" value="1"/>
</dbReference>
<dbReference type="PROSITE" id="PS51406">
    <property type="entry name" value="FIBRINOGEN_C_2"/>
    <property type="match status" value="1"/>
</dbReference>
<dbReference type="CDD" id="cd00087">
    <property type="entry name" value="FReD"/>
    <property type="match status" value="1"/>
</dbReference>
<keyword evidence="5" id="KW-1185">Reference proteome</keyword>
<dbReference type="InterPro" id="IPR050373">
    <property type="entry name" value="Fibrinogen_C-term_domain"/>
</dbReference>
<dbReference type="OrthoDB" id="6145874at2759"/>
<dbReference type="SUPFAM" id="SSF56496">
    <property type="entry name" value="Fibrinogen C-terminal domain-like"/>
    <property type="match status" value="1"/>
</dbReference>
<proteinExistence type="predicted"/>
<reference evidence="6" key="1">
    <citation type="submission" date="2025-08" db="UniProtKB">
        <authorList>
            <consortium name="RefSeq"/>
        </authorList>
    </citation>
    <scope>IDENTIFICATION</scope>
    <source>
        <strain evidence="6">15112-1751.03</strain>
        <tissue evidence="6">Whole Adult</tissue>
    </source>
</reference>